<keyword evidence="14" id="KW-1185">Reference proteome</keyword>
<keyword evidence="4" id="KW-0493">Microtubule</keyword>
<evidence type="ECO:0000256" key="7">
    <source>
        <dbReference type="ARBA" id="ARBA00022840"/>
    </source>
</evidence>
<keyword evidence="11" id="KW-0206">Cytoskeleton</keyword>
<dbReference type="Pfam" id="PF08393">
    <property type="entry name" value="DHC_N2"/>
    <property type="match status" value="1"/>
</dbReference>
<dbReference type="PANTHER" id="PTHR45703:SF8">
    <property type="entry name" value="DYNEINS HEAVY CHAIN"/>
    <property type="match status" value="1"/>
</dbReference>
<keyword evidence="8" id="KW-0243">Dynein</keyword>
<keyword evidence="10" id="KW-0505">Motor protein</keyword>
<evidence type="ECO:0000256" key="6">
    <source>
        <dbReference type="ARBA" id="ARBA00022741"/>
    </source>
</evidence>
<dbReference type="GO" id="GO:0005874">
    <property type="term" value="C:microtubule"/>
    <property type="evidence" value="ECO:0007669"/>
    <property type="project" value="UniProtKB-KW"/>
</dbReference>
<name>A0A8J2LC41_9HEXA</name>
<dbReference type="FunFam" id="1.10.287.2620:FF:000001">
    <property type="entry name" value="Cytoplasmic dynein heavy chain 1"/>
    <property type="match status" value="1"/>
</dbReference>
<evidence type="ECO:0000256" key="3">
    <source>
        <dbReference type="ARBA" id="ARBA00022490"/>
    </source>
</evidence>
<evidence type="ECO:0000256" key="1">
    <source>
        <dbReference type="ARBA" id="ARBA00004245"/>
    </source>
</evidence>
<dbReference type="OrthoDB" id="447173at2759"/>
<dbReference type="Proteomes" id="UP000708208">
    <property type="component" value="Unassembled WGS sequence"/>
</dbReference>
<evidence type="ECO:0000313" key="13">
    <source>
        <dbReference type="EMBL" id="CAG7820039.1"/>
    </source>
</evidence>
<dbReference type="GO" id="GO:0007018">
    <property type="term" value="P:microtubule-based movement"/>
    <property type="evidence" value="ECO:0007669"/>
    <property type="project" value="InterPro"/>
</dbReference>
<keyword evidence="9" id="KW-0175">Coiled coil</keyword>
<sequence length="265" mass="31020">IRKRINDFDTKQLGYRETFISLNFFHPNCPFPYDDLNIAEDVCRDFEEEYEAICSAAKLFEVTVPDPKALKQCRKEIRLAKGLWDYMQIMDTTIDHWKMTPWQDINAEEMDLECKRMAKEVKAMDKDVKNWVLFARLEANIRIVISSLKSVSELQNPSIKDRHWEELLSSTNIMPRLVSKLIDKFVRDGSTTFADLYGLGLHNFEEEVKNVVDKAVKESSMEKTLRELKVTWATQEYGFEIHPRTGTKLIKTSEDLIEILEDNQV</sequence>
<dbReference type="GO" id="GO:0045505">
    <property type="term" value="F:dynein intermediate chain binding"/>
    <property type="evidence" value="ECO:0007669"/>
    <property type="project" value="InterPro"/>
</dbReference>
<reference evidence="13" key="1">
    <citation type="submission" date="2021-06" db="EMBL/GenBank/DDBJ databases">
        <authorList>
            <person name="Hodson N. C."/>
            <person name="Mongue J. A."/>
            <person name="Jaron S. K."/>
        </authorList>
    </citation>
    <scope>NUCLEOTIDE SEQUENCE</scope>
</reference>
<keyword evidence="7" id="KW-0067">ATP-binding</keyword>
<comment type="similarity">
    <text evidence="2">Belongs to the dynein heavy chain family.</text>
</comment>
<evidence type="ECO:0000256" key="11">
    <source>
        <dbReference type="ARBA" id="ARBA00023212"/>
    </source>
</evidence>
<gene>
    <name evidence="13" type="ORF">AFUS01_LOCUS30449</name>
</gene>
<evidence type="ECO:0000256" key="10">
    <source>
        <dbReference type="ARBA" id="ARBA00023175"/>
    </source>
</evidence>
<proteinExistence type="inferred from homology"/>
<accession>A0A8J2LC41</accession>
<feature type="non-terminal residue" evidence="13">
    <location>
        <position position="1"/>
    </location>
</feature>
<dbReference type="AlphaFoldDB" id="A0A8J2LC41"/>
<evidence type="ECO:0000256" key="8">
    <source>
        <dbReference type="ARBA" id="ARBA00023017"/>
    </source>
</evidence>
<dbReference type="InterPro" id="IPR026983">
    <property type="entry name" value="DHC"/>
</dbReference>
<feature type="domain" description="Dynein heavy chain linker" evidence="12">
    <location>
        <begin position="70"/>
        <end position="265"/>
    </location>
</feature>
<evidence type="ECO:0000313" key="14">
    <source>
        <dbReference type="Proteomes" id="UP000708208"/>
    </source>
</evidence>
<dbReference type="PANTHER" id="PTHR45703">
    <property type="entry name" value="DYNEIN HEAVY CHAIN"/>
    <property type="match status" value="1"/>
</dbReference>
<keyword evidence="3" id="KW-0963">Cytoplasm</keyword>
<keyword evidence="6" id="KW-0547">Nucleotide-binding</keyword>
<dbReference type="GO" id="GO:0005524">
    <property type="term" value="F:ATP binding"/>
    <property type="evidence" value="ECO:0007669"/>
    <property type="project" value="UniProtKB-KW"/>
</dbReference>
<comment type="subcellular location">
    <subcellularLocation>
        <location evidence="1">Cytoplasm</location>
        <location evidence="1">Cytoskeleton</location>
    </subcellularLocation>
</comment>
<dbReference type="GO" id="GO:0051959">
    <property type="term" value="F:dynein light intermediate chain binding"/>
    <property type="evidence" value="ECO:0007669"/>
    <property type="project" value="InterPro"/>
</dbReference>
<evidence type="ECO:0000256" key="5">
    <source>
        <dbReference type="ARBA" id="ARBA00022737"/>
    </source>
</evidence>
<evidence type="ECO:0000256" key="2">
    <source>
        <dbReference type="ARBA" id="ARBA00008887"/>
    </source>
</evidence>
<dbReference type="GO" id="GO:0030286">
    <property type="term" value="C:dynein complex"/>
    <property type="evidence" value="ECO:0007669"/>
    <property type="project" value="UniProtKB-KW"/>
</dbReference>
<dbReference type="EMBL" id="CAJVCH010467549">
    <property type="protein sequence ID" value="CAG7820039.1"/>
    <property type="molecule type" value="Genomic_DNA"/>
</dbReference>
<evidence type="ECO:0000256" key="9">
    <source>
        <dbReference type="ARBA" id="ARBA00023054"/>
    </source>
</evidence>
<keyword evidence="5" id="KW-0677">Repeat</keyword>
<evidence type="ECO:0000256" key="4">
    <source>
        <dbReference type="ARBA" id="ARBA00022701"/>
    </source>
</evidence>
<comment type="caution">
    <text evidence="13">The sequence shown here is derived from an EMBL/GenBank/DDBJ whole genome shotgun (WGS) entry which is preliminary data.</text>
</comment>
<evidence type="ECO:0000259" key="12">
    <source>
        <dbReference type="Pfam" id="PF08393"/>
    </source>
</evidence>
<dbReference type="InterPro" id="IPR013602">
    <property type="entry name" value="Dynein_heavy_linker"/>
</dbReference>
<protein>
    <recommendedName>
        <fullName evidence="12">Dynein heavy chain linker domain-containing protein</fullName>
    </recommendedName>
</protein>
<organism evidence="13 14">
    <name type="scientific">Allacma fusca</name>
    <dbReference type="NCBI Taxonomy" id="39272"/>
    <lineage>
        <taxon>Eukaryota</taxon>
        <taxon>Metazoa</taxon>
        <taxon>Ecdysozoa</taxon>
        <taxon>Arthropoda</taxon>
        <taxon>Hexapoda</taxon>
        <taxon>Collembola</taxon>
        <taxon>Symphypleona</taxon>
        <taxon>Sminthuridae</taxon>
        <taxon>Allacma</taxon>
    </lineage>
</organism>
<feature type="non-terminal residue" evidence="13">
    <location>
        <position position="265"/>
    </location>
</feature>